<dbReference type="OrthoDB" id="5287747at2"/>
<evidence type="ECO:0000256" key="9">
    <source>
        <dbReference type="PIRSR" id="PIRSR000238-1"/>
    </source>
</evidence>
<dbReference type="InterPro" id="IPR036249">
    <property type="entry name" value="Thioredoxin-like_sf"/>
</dbReference>
<dbReference type="PRINTS" id="PR00368">
    <property type="entry name" value="FADPNR"/>
</dbReference>
<dbReference type="AlphaFoldDB" id="A0A150WDP0"/>
<dbReference type="SUPFAM" id="SSF52833">
    <property type="entry name" value="Thioredoxin-like"/>
    <property type="match status" value="2"/>
</dbReference>
<reference evidence="13 14" key="1">
    <citation type="submission" date="2016-03" db="EMBL/GenBank/DDBJ databases">
        <authorList>
            <person name="Ploux O."/>
        </authorList>
    </citation>
    <scope>NUCLEOTIDE SEQUENCE [LARGE SCALE GENOMIC DNA]</scope>
    <source>
        <strain evidence="13 14">R0</strain>
    </source>
</reference>
<keyword evidence="5" id="KW-0560">Oxidoreductase</keyword>
<dbReference type="InterPro" id="IPR050097">
    <property type="entry name" value="Ferredoxin-NADP_redctase_2"/>
</dbReference>
<feature type="domain" description="FAD/NAD(P)-binding" evidence="11">
    <location>
        <begin position="219"/>
        <end position="506"/>
    </location>
</feature>
<name>A0A150WDP0_BDEBC</name>
<comment type="similarity">
    <text evidence="1">Belongs to the class-II pyridine nucleotide-disulfide oxidoreductase family.</text>
</comment>
<dbReference type="InterPro" id="IPR044142">
    <property type="entry name" value="AhpF_NTD_N"/>
</dbReference>
<gene>
    <name evidence="13" type="ORF">AZI86_18700</name>
</gene>
<dbReference type="Gene3D" id="3.50.50.60">
    <property type="entry name" value="FAD/NAD(P)-binding domain"/>
    <property type="match status" value="2"/>
</dbReference>
<dbReference type="FunFam" id="3.50.50.60:FF:000007">
    <property type="entry name" value="Alkyl hydroperoxide reductase, F subunit"/>
    <property type="match status" value="1"/>
</dbReference>
<evidence type="ECO:0000259" key="11">
    <source>
        <dbReference type="Pfam" id="PF07992"/>
    </source>
</evidence>
<dbReference type="SUPFAM" id="SSF51905">
    <property type="entry name" value="FAD/NAD(P)-binding domain"/>
    <property type="match status" value="1"/>
</dbReference>
<comment type="cofactor">
    <cofactor evidence="9">
        <name>FAD</name>
        <dbReference type="ChEBI" id="CHEBI:57692"/>
    </cofactor>
    <text evidence="9">Binds 1 FAD per subunit.</text>
</comment>
<dbReference type="EMBL" id="LUKE01000008">
    <property type="protein sequence ID" value="KYG60948.1"/>
    <property type="molecule type" value="Genomic_DNA"/>
</dbReference>
<dbReference type="GO" id="GO:0032991">
    <property type="term" value="C:protein-containing complex"/>
    <property type="evidence" value="ECO:0007669"/>
    <property type="project" value="UniProtKB-ARBA"/>
</dbReference>
<evidence type="ECO:0000259" key="12">
    <source>
        <dbReference type="Pfam" id="PF13192"/>
    </source>
</evidence>
<feature type="binding site" evidence="9">
    <location>
        <begin position="480"/>
        <end position="490"/>
    </location>
    <ligand>
        <name>FAD</name>
        <dbReference type="ChEBI" id="CHEBI:57692"/>
    </ligand>
</feature>
<dbReference type="PANTHER" id="PTHR48105">
    <property type="entry name" value="THIOREDOXIN REDUCTASE 1-RELATED-RELATED"/>
    <property type="match status" value="1"/>
</dbReference>
<keyword evidence="7 10" id="KW-1015">Disulfide bond</keyword>
<dbReference type="PROSITE" id="PS00573">
    <property type="entry name" value="PYRIDINE_REDOX_2"/>
    <property type="match status" value="1"/>
</dbReference>
<feature type="binding site" evidence="9">
    <location>
        <begin position="220"/>
        <end position="235"/>
    </location>
    <ligand>
        <name>FAD</name>
        <dbReference type="ChEBI" id="CHEBI:57692"/>
    </ligand>
</feature>
<evidence type="ECO:0000256" key="1">
    <source>
        <dbReference type="ARBA" id="ARBA00009333"/>
    </source>
</evidence>
<accession>A0A150WDP0</accession>
<dbReference type="Gene3D" id="3.40.30.80">
    <property type="match status" value="1"/>
</dbReference>
<dbReference type="GO" id="GO:0005829">
    <property type="term" value="C:cytosol"/>
    <property type="evidence" value="ECO:0007669"/>
    <property type="project" value="UniProtKB-ARBA"/>
</dbReference>
<feature type="disulfide bond" description="Redox-active" evidence="10">
    <location>
        <begin position="347"/>
        <end position="350"/>
    </location>
</feature>
<dbReference type="InterPro" id="IPR023753">
    <property type="entry name" value="FAD/NAD-binding_dom"/>
</dbReference>
<sequence length="521" mass="55467">MLDPQMKEQLSTVFQKLENEVELVYAPSSHADQKDLVEMLEEVASTSSKIKARAATGMAQVTSPQFSIFAHGKDTGITFRAIPGGHEFTTLIVAILNSDGKGKMPDASLAARIKGLKKNIALTSYISLTCENCPDVVQALNQIAIIHGSFKHTITDGGYVPDEISSLGIQGVPSLVVDSKMIHSGRSSLLDLITKLEEVFGKDANAAPAEPVNQNLGHMDVLVIGGGPAGASAAIYTVRKGLSTAMITDAIGGQVKETKGIENLVSVVYTEGPQLAAQLNQHVASYPIKVLENRRVKKIVQGAPKRIELESGEHLTADSIIVATGAKWRELGIEGEKEYLGRGVAYCPHCDGPFYKGKSVAVIGGGNSGVEAAIDLAGIVGKVTLFEYNDNLKADQILVDKLKSLPNATIITGAKTSKIIGDGAKVTALEYVDRQSDKTELFTLDGIFVQIGLVPNSSFLKETVELTKFGEIKVDEKGRTSEKGIYAAGDVTTTPYKQIVIAIGEGAKAALAAFEDRMYHA</sequence>
<dbReference type="GO" id="GO:0102039">
    <property type="term" value="F:NADH-dependent peroxiredoxin activity"/>
    <property type="evidence" value="ECO:0007669"/>
    <property type="project" value="InterPro"/>
</dbReference>
<evidence type="ECO:0000313" key="13">
    <source>
        <dbReference type="EMBL" id="KYG60948.1"/>
    </source>
</evidence>
<evidence type="ECO:0000313" key="14">
    <source>
        <dbReference type="Proteomes" id="UP000075320"/>
    </source>
</evidence>
<dbReference type="Pfam" id="PF07992">
    <property type="entry name" value="Pyr_redox_2"/>
    <property type="match status" value="1"/>
</dbReference>
<evidence type="ECO:0000256" key="5">
    <source>
        <dbReference type="ARBA" id="ARBA00023002"/>
    </source>
</evidence>
<keyword evidence="8 10" id="KW-0676">Redox-active center</keyword>
<keyword evidence="3" id="KW-0285">Flavoprotein</keyword>
<dbReference type="InterPro" id="IPR008255">
    <property type="entry name" value="Pyr_nucl-diS_OxRdtase_2_AS"/>
</dbReference>
<organism evidence="13 14">
    <name type="scientific">Bdellovibrio bacteriovorus</name>
    <dbReference type="NCBI Taxonomy" id="959"/>
    <lineage>
        <taxon>Bacteria</taxon>
        <taxon>Pseudomonadati</taxon>
        <taxon>Bdellovibrionota</taxon>
        <taxon>Bdellovibrionia</taxon>
        <taxon>Bdellovibrionales</taxon>
        <taxon>Pseudobdellovibrionaceae</taxon>
        <taxon>Bdellovibrio</taxon>
    </lineage>
</organism>
<keyword evidence="4 9" id="KW-0274">FAD</keyword>
<proteinExistence type="inferred from homology"/>
<evidence type="ECO:0000256" key="2">
    <source>
        <dbReference type="ARBA" id="ARBA00011738"/>
    </source>
</evidence>
<dbReference type="RefSeq" id="WP_061836825.1">
    <property type="nucleotide sequence ID" value="NZ_LUKE01000008.1"/>
</dbReference>
<dbReference type="PRINTS" id="PR00469">
    <property type="entry name" value="PNDRDTASEII"/>
</dbReference>
<evidence type="ECO:0000256" key="7">
    <source>
        <dbReference type="ARBA" id="ARBA00023157"/>
    </source>
</evidence>
<evidence type="ECO:0000256" key="10">
    <source>
        <dbReference type="PIRSR" id="PIRSR000238-2"/>
    </source>
</evidence>
<dbReference type="PROSITE" id="PS51354">
    <property type="entry name" value="GLUTAREDOXIN_2"/>
    <property type="match status" value="1"/>
</dbReference>
<dbReference type="InterPro" id="IPR036188">
    <property type="entry name" value="FAD/NAD-bd_sf"/>
</dbReference>
<dbReference type="Pfam" id="PF13192">
    <property type="entry name" value="Thioredoxin_3"/>
    <property type="match status" value="1"/>
</dbReference>
<dbReference type="GO" id="GO:0000302">
    <property type="term" value="P:response to reactive oxygen species"/>
    <property type="evidence" value="ECO:0007669"/>
    <property type="project" value="InterPro"/>
</dbReference>
<dbReference type="PIRSF" id="PIRSF000238">
    <property type="entry name" value="AhpF"/>
    <property type="match status" value="1"/>
</dbReference>
<evidence type="ECO:0000256" key="3">
    <source>
        <dbReference type="ARBA" id="ARBA00022630"/>
    </source>
</evidence>
<evidence type="ECO:0000256" key="4">
    <source>
        <dbReference type="ARBA" id="ARBA00022827"/>
    </source>
</evidence>
<keyword evidence="6" id="KW-0520">NAD</keyword>
<comment type="caution">
    <text evidence="13">The sequence shown here is derived from an EMBL/GenBank/DDBJ whole genome shotgun (WGS) entry which is preliminary data.</text>
</comment>
<dbReference type="Proteomes" id="UP000075320">
    <property type="component" value="Unassembled WGS sequence"/>
</dbReference>
<dbReference type="InterPro" id="IPR012081">
    <property type="entry name" value="Alkyl_hydroperoxide_Rdtase_suF"/>
</dbReference>
<evidence type="ECO:0000256" key="6">
    <source>
        <dbReference type="ARBA" id="ARBA00023027"/>
    </source>
</evidence>
<evidence type="ECO:0000256" key="8">
    <source>
        <dbReference type="ARBA" id="ARBA00023284"/>
    </source>
</evidence>
<feature type="domain" description="Thioredoxin-like fold" evidence="12">
    <location>
        <begin position="126"/>
        <end position="196"/>
    </location>
</feature>
<dbReference type="CDD" id="cd02974">
    <property type="entry name" value="AhpF_NTD_N"/>
    <property type="match status" value="1"/>
</dbReference>
<protein>
    <submittedName>
        <fullName evidence="13">Alkyl hydroperoxide reductase subunit F</fullName>
    </submittedName>
</protein>
<dbReference type="GO" id="GO:0016668">
    <property type="term" value="F:oxidoreductase activity, acting on a sulfur group of donors, NAD(P) as acceptor"/>
    <property type="evidence" value="ECO:0007669"/>
    <property type="project" value="UniProtKB-ARBA"/>
</dbReference>
<dbReference type="GO" id="GO:0051287">
    <property type="term" value="F:NAD binding"/>
    <property type="evidence" value="ECO:0007669"/>
    <property type="project" value="InterPro"/>
</dbReference>
<dbReference type="InterPro" id="IPR012336">
    <property type="entry name" value="Thioredoxin-like_fold"/>
</dbReference>
<comment type="subunit">
    <text evidence="2">Homodimer.</text>
</comment>
<dbReference type="GO" id="GO:0050660">
    <property type="term" value="F:flavin adenine dinucleotide binding"/>
    <property type="evidence" value="ECO:0007669"/>
    <property type="project" value="InterPro"/>
</dbReference>
<dbReference type="NCBIfam" id="TIGR03140">
    <property type="entry name" value="AhpF"/>
    <property type="match status" value="1"/>
</dbReference>
<keyword evidence="14" id="KW-1185">Reference proteome</keyword>